<accession>A0ABN9BDF1</accession>
<organism evidence="1 2">
    <name type="scientific">Staurois parvus</name>
    <dbReference type="NCBI Taxonomy" id="386267"/>
    <lineage>
        <taxon>Eukaryota</taxon>
        <taxon>Metazoa</taxon>
        <taxon>Chordata</taxon>
        <taxon>Craniata</taxon>
        <taxon>Vertebrata</taxon>
        <taxon>Euteleostomi</taxon>
        <taxon>Amphibia</taxon>
        <taxon>Batrachia</taxon>
        <taxon>Anura</taxon>
        <taxon>Neobatrachia</taxon>
        <taxon>Ranoidea</taxon>
        <taxon>Ranidae</taxon>
        <taxon>Staurois</taxon>
    </lineage>
</organism>
<evidence type="ECO:0000313" key="2">
    <source>
        <dbReference type="Proteomes" id="UP001162483"/>
    </source>
</evidence>
<proteinExistence type="predicted"/>
<protein>
    <submittedName>
        <fullName evidence="1">Uncharacterized protein</fullName>
    </submittedName>
</protein>
<evidence type="ECO:0000313" key="1">
    <source>
        <dbReference type="EMBL" id="CAI9545624.1"/>
    </source>
</evidence>
<sequence>MLFDPKFSDPPFLTVPPLLSPDKTYQVETLCTCSIWCLLLDRFFLLRRVHVISTGPISTAQTERSGVLHPPRAE</sequence>
<name>A0ABN9BDF1_9NEOB</name>
<dbReference type="Proteomes" id="UP001162483">
    <property type="component" value="Unassembled WGS sequence"/>
</dbReference>
<comment type="caution">
    <text evidence="1">The sequence shown here is derived from an EMBL/GenBank/DDBJ whole genome shotgun (WGS) entry which is preliminary data.</text>
</comment>
<reference evidence="1" key="1">
    <citation type="submission" date="2023-05" db="EMBL/GenBank/DDBJ databases">
        <authorList>
            <person name="Stuckert A."/>
        </authorList>
    </citation>
    <scope>NUCLEOTIDE SEQUENCE</scope>
</reference>
<keyword evidence="2" id="KW-1185">Reference proteome</keyword>
<gene>
    <name evidence="1" type="ORF">SPARVUS_LOCUS2680455</name>
</gene>
<dbReference type="EMBL" id="CATNWA010003540">
    <property type="protein sequence ID" value="CAI9545624.1"/>
    <property type="molecule type" value="Genomic_DNA"/>
</dbReference>